<reference evidence="2 3" key="1">
    <citation type="journal article" date="2013" name="Genome Announc.">
        <title>Draft Genome Sequence of Indibacter alkaliphilus Strain LW1T, Isolated from Lonar Lake, a Haloalkaline Lake in the Buldana District of Maharashtra, India.</title>
        <authorList>
            <person name="Singh A."/>
            <person name="Kumar Jangir P."/>
            <person name="Sharma R."/>
            <person name="Singh A."/>
            <person name="Kumar Pinnaka A."/>
            <person name="Shivaji S."/>
        </authorList>
    </citation>
    <scope>NUCLEOTIDE SEQUENCE [LARGE SCALE GENOMIC DNA]</scope>
    <source>
        <strain evidence="3">CCUG 57479 / KCTC 22604 / LW1</strain>
    </source>
</reference>
<dbReference type="eggNOG" id="COG2010">
    <property type="taxonomic scope" value="Bacteria"/>
</dbReference>
<feature type="transmembrane region" description="Helical" evidence="1">
    <location>
        <begin position="301"/>
        <end position="322"/>
    </location>
</feature>
<organism evidence="2 3">
    <name type="scientific">Indibacter alkaliphilus (strain CCUG 57479 / KCTC 22604 / LW1)</name>
    <dbReference type="NCBI Taxonomy" id="1189612"/>
    <lineage>
        <taxon>Bacteria</taxon>
        <taxon>Pseudomonadati</taxon>
        <taxon>Bacteroidota</taxon>
        <taxon>Cytophagia</taxon>
        <taxon>Cytophagales</taxon>
        <taxon>Cyclobacteriaceae</taxon>
    </lineage>
</organism>
<feature type="transmembrane region" description="Helical" evidence="1">
    <location>
        <begin position="73"/>
        <end position="90"/>
    </location>
</feature>
<feature type="transmembrane region" description="Helical" evidence="1">
    <location>
        <begin position="373"/>
        <end position="393"/>
    </location>
</feature>
<evidence type="ECO:0008006" key="4">
    <source>
        <dbReference type="Google" id="ProtNLM"/>
    </source>
</evidence>
<evidence type="ECO:0000313" key="3">
    <source>
        <dbReference type="Proteomes" id="UP000006073"/>
    </source>
</evidence>
<comment type="caution">
    <text evidence="2">The sequence shown here is derived from an EMBL/GenBank/DDBJ whole genome shotgun (WGS) entry which is preliminary data.</text>
</comment>
<dbReference type="Gene3D" id="1.20.210.10">
    <property type="entry name" value="Cytochrome c oxidase-like, subunit I domain"/>
    <property type="match status" value="1"/>
</dbReference>
<gene>
    <name evidence="2" type="ORF">A33Q_2175</name>
</gene>
<sequence>MRWAVFFFLLGSLFGLLMRYALVGTLPESIDYKNILHAHSHAALLGWGYLLVSGAMVFFYIKEKARLKTYKTLLIITVIANIGMALSFPVQGYGLYSIIFSTLHLLVSYFFAFNLFRDLRKSEPGLDIQFVSWALIWMMISTIGLWAIAPIGSVLGKTHPLYHLSVQWFLHFQLNGWFVYGMLGILTFWLKQEKVFIQKANGKLFLFHLSLVLTFSSTVFTSTGWPVLYYFNLLGVILQAYVYLWILQPAFKFILINSPKNQNWIKRLILLGLISLSTKAFVQLLMIYGPALDVSHHIRNLVVGFIHLVLLGAITFGIGGIASKERILPNNAMAKIGWALLGLGFVISELLLFVEGGLNWTKLGSIPFYLDLIFYASAFFPIGLGMIFVSFWVEKTADLTVFCPILKPKSLIS</sequence>
<feature type="transmembrane region" description="Helical" evidence="1">
    <location>
        <begin position="128"/>
        <end position="148"/>
    </location>
</feature>
<dbReference type="InterPro" id="IPR036927">
    <property type="entry name" value="Cyt_c_oxase-like_su1_sf"/>
</dbReference>
<keyword evidence="1" id="KW-0812">Transmembrane</keyword>
<feature type="transmembrane region" description="Helical" evidence="1">
    <location>
        <begin position="268"/>
        <end position="289"/>
    </location>
</feature>
<name>S2DI44_INDAL</name>
<keyword evidence="3" id="KW-1185">Reference proteome</keyword>
<feature type="transmembrane region" description="Helical" evidence="1">
    <location>
        <begin position="168"/>
        <end position="190"/>
    </location>
</feature>
<proteinExistence type="predicted"/>
<keyword evidence="1" id="KW-0472">Membrane</keyword>
<evidence type="ECO:0000256" key="1">
    <source>
        <dbReference type="SAM" id="Phobius"/>
    </source>
</evidence>
<dbReference type="AlphaFoldDB" id="S2DI44"/>
<dbReference type="EMBL" id="ALWO02000032">
    <property type="protein sequence ID" value="EOZ96865.1"/>
    <property type="molecule type" value="Genomic_DNA"/>
</dbReference>
<protein>
    <recommendedName>
        <fullName evidence="4">Cytochrome C and Quinol oxidase polypeptide I</fullName>
    </recommendedName>
</protein>
<feature type="transmembrane region" description="Helical" evidence="1">
    <location>
        <begin position="43"/>
        <end position="61"/>
    </location>
</feature>
<accession>S2DI44</accession>
<dbReference type="Proteomes" id="UP000006073">
    <property type="component" value="Unassembled WGS sequence"/>
</dbReference>
<keyword evidence="1" id="KW-1133">Transmembrane helix</keyword>
<evidence type="ECO:0000313" key="2">
    <source>
        <dbReference type="EMBL" id="EOZ96865.1"/>
    </source>
</evidence>
<feature type="transmembrane region" description="Helical" evidence="1">
    <location>
        <begin position="334"/>
        <end position="353"/>
    </location>
</feature>
<dbReference type="STRING" id="1189612.A33Q_2175"/>
<feature type="transmembrane region" description="Helical" evidence="1">
    <location>
        <begin position="202"/>
        <end position="221"/>
    </location>
</feature>
<feature type="transmembrane region" description="Helical" evidence="1">
    <location>
        <begin position="96"/>
        <end position="116"/>
    </location>
</feature>
<feature type="transmembrane region" description="Helical" evidence="1">
    <location>
        <begin position="227"/>
        <end position="247"/>
    </location>
</feature>